<dbReference type="SUPFAM" id="SSF54826">
    <property type="entry name" value="Enolase N-terminal domain-like"/>
    <property type="match status" value="1"/>
</dbReference>
<dbReference type="Gene3D" id="3.20.20.120">
    <property type="entry name" value="Enolase-like C-terminal domain"/>
    <property type="match status" value="1"/>
</dbReference>
<evidence type="ECO:0000256" key="1">
    <source>
        <dbReference type="ARBA" id="ARBA00005031"/>
    </source>
</evidence>
<keyword evidence="5" id="KW-0460">Magnesium</keyword>
<dbReference type="InterPro" id="IPR020810">
    <property type="entry name" value="Enolase_C"/>
</dbReference>
<dbReference type="STRING" id="42155.A0A0R3QM16"/>
<dbReference type="PANTHER" id="PTHR11902">
    <property type="entry name" value="ENOLASE"/>
    <property type="match status" value="1"/>
</dbReference>
<dbReference type="Pfam" id="PF00113">
    <property type="entry name" value="Enolase_C"/>
    <property type="match status" value="1"/>
</dbReference>
<dbReference type="PANTHER" id="PTHR11902:SF1">
    <property type="entry name" value="ENOLASE"/>
    <property type="match status" value="1"/>
</dbReference>
<evidence type="ECO:0000256" key="7">
    <source>
        <dbReference type="ARBA" id="ARBA00023239"/>
    </source>
</evidence>
<dbReference type="AlphaFoldDB" id="A0A0R3QM16"/>
<evidence type="ECO:0000313" key="13">
    <source>
        <dbReference type="WBParaSite" id="BTMF_0000875101-mRNA-1"/>
    </source>
</evidence>
<keyword evidence="7" id="KW-0456">Lyase</keyword>
<dbReference type="SMART" id="SM01193">
    <property type="entry name" value="Enolase_N"/>
    <property type="match status" value="1"/>
</dbReference>
<dbReference type="EMBL" id="UZAG01015710">
    <property type="protein sequence ID" value="VDO22711.1"/>
    <property type="molecule type" value="Genomic_DNA"/>
</dbReference>
<evidence type="ECO:0000256" key="6">
    <source>
        <dbReference type="ARBA" id="ARBA00023152"/>
    </source>
</evidence>
<dbReference type="InterPro" id="IPR000941">
    <property type="entry name" value="Enolase"/>
</dbReference>
<dbReference type="Gene3D" id="3.30.390.10">
    <property type="entry name" value="Enolase-like, N-terminal domain"/>
    <property type="match status" value="1"/>
</dbReference>
<evidence type="ECO:0000256" key="9">
    <source>
        <dbReference type="ARBA" id="ARBA00032132"/>
    </source>
</evidence>
<dbReference type="InterPro" id="IPR036849">
    <property type="entry name" value="Enolase-like_C_sf"/>
</dbReference>
<feature type="domain" description="Enolase N-terminal" evidence="10">
    <location>
        <begin position="19"/>
        <end position="142"/>
    </location>
</feature>
<evidence type="ECO:0000256" key="2">
    <source>
        <dbReference type="ARBA" id="ARBA00009604"/>
    </source>
</evidence>
<protein>
    <recommendedName>
        <fullName evidence="4">Enolase</fullName>
        <ecNumber evidence="3">4.2.1.11</ecNumber>
    </recommendedName>
    <alternativeName>
        <fullName evidence="8">2-phospho-D-glycerate hydro-lyase</fullName>
    </alternativeName>
    <alternativeName>
        <fullName evidence="9">2-phosphoglycerate dehydratase</fullName>
    </alternativeName>
</protein>
<evidence type="ECO:0000256" key="3">
    <source>
        <dbReference type="ARBA" id="ARBA00012058"/>
    </source>
</evidence>
<sequence>MEVNFLSVTTNNADYCYCAHHIYDSRGNLTVEVDLTTKKDMFRAAMPIDASIGVHEVLELRDQNEDVHHGKGVPKVVKNVNEQIASALISKLDPTQQKEIDGFLLQLDGTENINAGIENYLAKFGANAILAFVSSTQGWCCLQTTIRLMCYCMGEEGRFAPNIEDNKKSIDLLQSSAIAAAGYKGKIVIAMDLEYYKESAKKLKNPKSGKVNGKLAMKC</sequence>
<evidence type="ECO:0000256" key="4">
    <source>
        <dbReference type="ARBA" id="ARBA00017068"/>
    </source>
</evidence>
<evidence type="ECO:0000259" key="10">
    <source>
        <dbReference type="SMART" id="SM01193"/>
    </source>
</evidence>
<evidence type="ECO:0000256" key="5">
    <source>
        <dbReference type="ARBA" id="ARBA00022842"/>
    </source>
</evidence>
<evidence type="ECO:0000313" key="12">
    <source>
        <dbReference type="Proteomes" id="UP000280834"/>
    </source>
</evidence>
<keyword evidence="12" id="KW-1185">Reference proteome</keyword>
<proteinExistence type="inferred from homology"/>
<dbReference type="InterPro" id="IPR020811">
    <property type="entry name" value="Enolase_N"/>
</dbReference>
<accession>A0A0R3QM16</accession>
<evidence type="ECO:0000256" key="8">
    <source>
        <dbReference type="ARBA" id="ARBA00031125"/>
    </source>
</evidence>
<gene>
    <name evidence="11" type="ORF">BTMF_LOCUS6802</name>
</gene>
<organism evidence="13">
    <name type="scientific">Brugia timori</name>
    <dbReference type="NCBI Taxonomy" id="42155"/>
    <lineage>
        <taxon>Eukaryota</taxon>
        <taxon>Metazoa</taxon>
        <taxon>Ecdysozoa</taxon>
        <taxon>Nematoda</taxon>
        <taxon>Chromadorea</taxon>
        <taxon>Rhabditida</taxon>
        <taxon>Spirurina</taxon>
        <taxon>Spiruromorpha</taxon>
        <taxon>Filarioidea</taxon>
        <taxon>Onchocercidae</taxon>
        <taxon>Brugia</taxon>
    </lineage>
</organism>
<keyword evidence="6" id="KW-0324">Glycolysis</keyword>
<dbReference type="GO" id="GO:0000015">
    <property type="term" value="C:phosphopyruvate hydratase complex"/>
    <property type="evidence" value="ECO:0007669"/>
    <property type="project" value="InterPro"/>
</dbReference>
<dbReference type="InterPro" id="IPR029017">
    <property type="entry name" value="Enolase-like_N"/>
</dbReference>
<comment type="similarity">
    <text evidence="2">Belongs to the enolase family.</text>
</comment>
<dbReference type="Proteomes" id="UP000280834">
    <property type="component" value="Unassembled WGS sequence"/>
</dbReference>
<dbReference type="GO" id="GO:0006096">
    <property type="term" value="P:glycolytic process"/>
    <property type="evidence" value="ECO:0007669"/>
    <property type="project" value="UniProtKB-UniPathway"/>
</dbReference>
<dbReference type="SUPFAM" id="SSF51604">
    <property type="entry name" value="Enolase C-terminal domain-like"/>
    <property type="match status" value="1"/>
</dbReference>
<reference evidence="11 12" key="2">
    <citation type="submission" date="2018-11" db="EMBL/GenBank/DDBJ databases">
        <authorList>
            <consortium name="Pathogen Informatics"/>
        </authorList>
    </citation>
    <scope>NUCLEOTIDE SEQUENCE [LARGE SCALE GENOMIC DNA]</scope>
</reference>
<dbReference type="Pfam" id="PF03952">
    <property type="entry name" value="Enolase_N"/>
    <property type="match status" value="1"/>
</dbReference>
<dbReference type="GO" id="GO:0004634">
    <property type="term" value="F:phosphopyruvate hydratase activity"/>
    <property type="evidence" value="ECO:0007669"/>
    <property type="project" value="UniProtKB-EC"/>
</dbReference>
<name>A0A0R3QM16_9BILA</name>
<dbReference type="GO" id="GO:0000287">
    <property type="term" value="F:magnesium ion binding"/>
    <property type="evidence" value="ECO:0007669"/>
    <property type="project" value="InterPro"/>
</dbReference>
<comment type="pathway">
    <text evidence="1">Carbohydrate degradation; glycolysis; pyruvate from D-glyceraldehyde 3-phosphate: step 4/5.</text>
</comment>
<reference evidence="13" key="1">
    <citation type="submission" date="2017-02" db="UniProtKB">
        <authorList>
            <consortium name="WormBaseParasite"/>
        </authorList>
    </citation>
    <scope>IDENTIFICATION</scope>
</reference>
<dbReference type="EC" id="4.2.1.11" evidence="3"/>
<dbReference type="UniPathway" id="UPA00109">
    <property type="reaction ID" value="UER00187"/>
</dbReference>
<evidence type="ECO:0000313" key="11">
    <source>
        <dbReference type="EMBL" id="VDO22711.1"/>
    </source>
</evidence>
<dbReference type="WBParaSite" id="BTMF_0000875101-mRNA-1">
    <property type="protein sequence ID" value="BTMF_0000875101-mRNA-1"/>
    <property type="gene ID" value="BTMF_0000875101"/>
</dbReference>